<dbReference type="EMBL" id="VSSQ01001094">
    <property type="protein sequence ID" value="MPM05031.1"/>
    <property type="molecule type" value="Genomic_DNA"/>
</dbReference>
<reference evidence="2" key="1">
    <citation type="submission" date="2019-08" db="EMBL/GenBank/DDBJ databases">
        <authorList>
            <person name="Kucharzyk K."/>
            <person name="Murdoch R.W."/>
            <person name="Higgins S."/>
            <person name="Loffler F."/>
        </authorList>
    </citation>
    <scope>NUCLEOTIDE SEQUENCE</scope>
</reference>
<protein>
    <recommendedName>
        <fullName evidence="1">Helix-turn-helix domain-containing protein</fullName>
    </recommendedName>
</protein>
<evidence type="ECO:0000313" key="2">
    <source>
        <dbReference type="EMBL" id="MPM05031.1"/>
    </source>
</evidence>
<dbReference type="Pfam" id="PF12728">
    <property type="entry name" value="HTH_17"/>
    <property type="match status" value="1"/>
</dbReference>
<dbReference type="NCBIfam" id="TIGR01764">
    <property type="entry name" value="excise"/>
    <property type="match status" value="1"/>
</dbReference>
<name>A0A644WND9_9ZZZZ</name>
<gene>
    <name evidence="2" type="ORF">SDC9_51312</name>
</gene>
<dbReference type="GO" id="GO:0003677">
    <property type="term" value="F:DNA binding"/>
    <property type="evidence" value="ECO:0007669"/>
    <property type="project" value="InterPro"/>
</dbReference>
<dbReference type="InterPro" id="IPR010093">
    <property type="entry name" value="SinI_DNA-bd"/>
</dbReference>
<comment type="caution">
    <text evidence="2">The sequence shown here is derived from an EMBL/GenBank/DDBJ whole genome shotgun (WGS) entry which is preliminary data.</text>
</comment>
<evidence type="ECO:0000259" key="1">
    <source>
        <dbReference type="Pfam" id="PF12728"/>
    </source>
</evidence>
<organism evidence="2">
    <name type="scientific">bioreactor metagenome</name>
    <dbReference type="NCBI Taxonomy" id="1076179"/>
    <lineage>
        <taxon>unclassified sequences</taxon>
        <taxon>metagenomes</taxon>
        <taxon>ecological metagenomes</taxon>
    </lineage>
</organism>
<proteinExistence type="predicted"/>
<sequence>MELILVNKKELQEMLGEIRPSNKQPESIKEEVKYLSPVEAREYMKSKGIHIAKSTLYKLTSNKKIPFTHFGKKKILFRADELDAWVESRLKRSSDANPVTIRVAEEARKKKL</sequence>
<dbReference type="AlphaFoldDB" id="A0A644WND9"/>
<dbReference type="InterPro" id="IPR041657">
    <property type="entry name" value="HTH_17"/>
</dbReference>
<feature type="domain" description="Helix-turn-helix" evidence="1">
    <location>
        <begin position="50"/>
        <end position="89"/>
    </location>
</feature>
<accession>A0A644WND9</accession>